<sequence length="535" mass="60552">MIANFAPVDSWLYFDPTKGPDASPTMARIKIQNVSSIREAWIDLTKPELAKQITDQIYTCRIVTASHYLDIALLSYCLENPKNRKDATPLYFQQHGLCHLSNGCWLYVAGDTVLGMPPDTDYVIAQNVRQAHLARDSALSTSEAVQILCRLLEKNQDILFPVWGFAIAGSLRSALSGVGMTTFPLLGIIGGQNFGKTTIAQRYLLLYDDNLNPDRYWGQFDASSTSAAIITQINDFRDQIVLVDDLAKSGSPTEQRKRQDLLASILRFAANDTGRAKMNEKKQIQRQICQTGIAFTGEFMFQNASDITRSILVPINQQMKGGQPDERTVAATVFYALIQWLLPQLDQKLEKLHQFLANVQVDSNPRLMKNGLLILWALGLFFQFAEEQGVITNKYHQKVIDRAKQALNRILDQQALQCERLTNENPKGNLSWYILYGHSHNLFPVATDQKSVNIKNCGLINNDTLYIRSSILLQYFQKHTPYHLSSDKEMNKQLKREGILGDTREHRSAHSKINGVRCLKLDIKLLQKKAHDYSC</sequence>
<gene>
    <name evidence="1" type="ORF">H9890_09575</name>
</gene>
<evidence type="ECO:0000313" key="2">
    <source>
        <dbReference type="Proteomes" id="UP000823933"/>
    </source>
</evidence>
<protein>
    <recommendedName>
        <fullName evidence="3">DUF927 domain-containing protein</fullName>
    </recommendedName>
</protein>
<evidence type="ECO:0008006" key="3">
    <source>
        <dbReference type="Google" id="ProtNLM"/>
    </source>
</evidence>
<organism evidence="1 2">
    <name type="scientific">Candidatus Faecalibacterium intestinigallinarum</name>
    <dbReference type="NCBI Taxonomy" id="2838581"/>
    <lineage>
        <taxon>Bacteria</taxon>
        <taxon>Bacillati</taxon>
        <taxon>Bacillota</taxon>
        <taxon>Clostridia</taxon>
        <taxon>Eubacteriales</taxon>
        <taxon>Oscillospiraceae</taxon>
        <taxon>Faecalibacterium</taxon>
    </lineage>
</organism>
<evidence type="ECO:0000313" key="1">
    <source>
        <dbReference type="EMBL" id="HIW09631.1"/>
    </source>
</evidence>
<reference evidence="1" key="1">
    <citation type="journal article" date="2021" name="PeerJ">
        <title>Extensive microbial diversity within the chicken gut microbiome revealed by metagenomics and culture.</title>
        <authorList>
            <person name="Gilroy R."/>
            <person name="Ravi A."/>
            <person name="Getino M."/>
            <person name="Pursley I."/>
            <person name="Horton D.L."/>
            <person name="Alikhan N.F."/>
            <person name="Baker D."/>
            <person name="Gharbi K."/>
            <person name="Hall N."/>
            <person name="Watson M."/>
            <person name="Adriaenssens E.M."/>
            <person name="Foster-Nyarko E."/>
            <person name="Jarju S."/>
            <person name="Secka A."/>
            <person name="Antonio M."/>
            <person name="Oren A."/>
            <person name="Chaudhuri R.R."/>
            <person name="La Ragione R."/>
            <person name="Hildebrand F."/>
            <person name="Pallen M.J."/>
        </authorList>
    </citation>
    <scope>NUCLEOTIDE SEQUENCE</scope>
    <source>
        <strain evidence="1">ChiHcolR34-3080</strain>
    </source>
</reference>
<comment type="caution">
    <text evidence="1">The sequence shown here is derived from an EMBL/GenBank/DDBJ whole genome shotgun (WGS) entry which is preliminary data.</text>
</comment>
<name>A0A9D1TWT0_9FIRM</name>
<proteinExistence type="predicted"/>
<dbReference type="AlphaFoldDB" id="A0A9D1TWT0"/>
<dbReference type="Proteomes" id="UP000823933">
    <property type="component" value="Unassembled WGS sequence"/>
</dbReference>
<accession>A0A9D1TWT0</accession>
<dbReference type="EMBL" id="DXHQ01000109">
    <property type="protein sequence ID" value="HIW09631.1"/>
    <property type="molecule type" value="Genomic_DNA"/>
</dbReference>
<reference evidence="1" key="2">
    <citation type="submission" date="2021-04" db="EMBL/GenBank/DDBJ databases">
        <authorList>
            <person name="Gilroy R."/>
        </authorList>
    </citation>
    <scope>NUCLEOTIDE SEQUENCE</scope>
    <source>
        <strain evidence="1">ChiHcolR34-3080</strain>
    </source>
</reference>